<dbReference type="Proteomes" id="UP000823399">
    <property type="component" value="Unassembled WGS sequence"/>
</dbReference>
<name>A0A9P7F1R0_9AGAM</name>
<accession>A0A9P7F1R0</accession>
<keyword evidence="2" id="KW-1185">Reference proteome</keyword>
<dbReference type="EMBL" id="JABBWM010000055">
    <property type="protein sequence ID" value="KAG2100189.1"/>
    <property type="molecule type" value="Genomic_DNA"/>
</dbReference>
<gene>
    <name evidence="1" type="ORF">F5147DRAFT_582311</name>
</gene>
<evidence type="ECO:0000313" key="1">
    <source>
        <dbReference type="EMBL" id="KAG2100189.1"/>
    </source>
</evidence>
<sequence length="237" mass="26865">MGNLLNNSITTGKPTAWRTHASNFYPSLNGKITPSCINISPAWFQQGREVYGFSPEVSASLKGDVGSNIMTSLQRSGILVSAALQVMHPDLYWAGLKTQVRLGEWATWYQLHDMCHHLKCWMLVFNVVSVICNRRSPPHRDPKCRPEAFDIMTTAGIYHLVIMDFMNLGIKFLYDSGSMLASSCRLVRHHMHVEEGSWIVTAWYMRDSIHNFVRTPRTDYAKYGTVKCSHPVAKNDA</sequence>
<dbReference type="RefSeq" id="XP_041289449.1">
    <property type="nucleotide sequence ID" value="XM_041431647.1"/>
</dbReference>
<comment type="caution">
    <text evidence="1">The sequence shown here is derived from an EMBL/GenBank/DDBJ whole genome shotgun (WGS) entry which is preliminary data.</text>
</comment>
<organism evidence="1 2">
    <name type="scientific">Suillus discolor</name>
    <dbReference type="NCBI Taxonomy" id="1912936"/>
    <lineage>
        <taxon>Eukaryota</taxon>
        <taxon>Fungi</taxon>
        <taxon>Dikarya</taxon>
        <taxon>Basidiomycota</taxon>
        <taxon>Agaricomycotina</taxon>
        <taxon>Agaricomycetes</taxon>
        <taxon>Agaricomycetidae</taxon>
        <taxon>Boletales</taxon>
        <taxon>Suillineae</taxon>
        <taxon>Suillaceae</taxon>
        <taxon>Suillus</taxon>
    </lineage>
</organism>
<protein>
    <submittedName>
        <fullName evidence="1">Uncharacterized protein</fullName>
    </submittedName>
</protein>
<reference evidence="1" key="1">
    <citation type="journal article" date="2020" name="New Phytol.">
        <title>Comparative genomics reveals dynamic genome evolution in host specialist ectomycorrhizal fungi.</title>
        <authorList>
            <person name="Lofgren L.A."/>
            <person name="Nguyen N.H."/>
            <person name="Vilgalys R."/>
            <person name="Ruytinx J."/>
            <person name="Liao H.L."/>
            <person name="Branco S."/>
            <person name="Kuo A."/>
            <person name="LaButti K."/>
            <person name="Lipzen A."/>
            <person name="Andreopoulos W."/>
            <person name="Pangilinan J."/>
            <person name="Riley R."/>
            <person name="Hundley H."/>
            <person name="Na H."/>
            <person name="Barry K."/>
            <person name="Grigoriev I.V."/>
            <person name="Stajich J.E."/>
            <person name="Kennedy P.G."/>
        </authorList>
    </citation>
    <scope>NUCLEOTIDE SEQUENCE</scope>
    <source>
        <strain evidence="1">FC423</strain>
    </source>
</reference>
<dbReference type="GeneID" id="64693906"/>
<dbReference type="AlphaFoldDB" id="A0A9P7F1R0"/>
<dbReference type="OrthoDB" id="2692579at2759"/>
<proteinExistence type="predicted"/>
<evidence type="ECO:0000313" key="2">
    <source>
        <dbReference type="Proteomes" id="UP000823399"/>
    </source>
</evidence>